<comment type="caution">
    <text evidence="2">The sequence shown here is derived from an EMBL/GenBank/DDBJ whole genome shotgun (WGS) entry which is preliminary data.</text>
</comment>
<name>A0AAV9GJM6_9PEZI</name>
<feature type="compositionally biased region" description="Basic and acidic residues" evidence="1">
    <location>
        <begin position="175"/>
        <end position="187"/>
    </location>
</feature>
<sequence>MTGPRRTPARSGSEAPHQTFPPPVASTTTSGRGCDRYHGLLQSHKAIEGRRPWHYHESRLALSTVSPRCKTERGRLSICHGRRALECGEGQGSPMDATFVSGPLVRLVGPKRLRGFRFPQRGPIPTFSMASFVSPRGRCQARSSTIPSRRSGPGLIRRKASGMRSGPSAQPRAVQPREIEASSERPDSQPCAPQKRLVAAWGRIFQASPVLCYFLIILPHSASAISNNKRRHAKSDLQPRIHITDERRRNSPSPFNHAPAFESNVPRTSQAMTAGFGSALAPKIASTTRCRERNTKQAPRQTSLPQTRELAQIRLSSTLNDRLGSECRQLHQQTQQNPTQPTAATHYPFD</sequence>
<dbReference type="EMBL" id="MU865944">
    <property type="protein sequence ID" value="KAK4448164.1"/>
    <property type="molecule type" value="Genomic_DNA"/>
</dbReference>
<feature type="compositionally biased region" description="Polar residues" evidence="1">
    <location>
        <begin position="296"/>
        <end position="306"/>
    </location>
</feature>
<evidence type="ECO:0000313" key="2">
    <source>
        <dbReference type="EMBL" id="KAK4448164.1"/>
    </source>
</evidence>
<dbReference type="AlphaFoldDB" id="A0AAV9GJM6"/>
<feature type="compositionally biased region" description="Low complexity" evidence="1">
    <location>
        <begin position="332"/>
        <end position="350"/>
    </location>
</feature>
<feature type="region of interest" description="Disordered" evidence="1">
    <location>
        <begin position="288"/>
        <end position="307"/>
    </location>
</feature>
<accession>A0AAV9GJM6</accession>
<feature type="region of interest" description="Disordered" evidence="1">
    <location>
        <begin position="228"/>
        <end position="264"/>
    </location>
</feature>
<feature type="compositionally biased region" description="Basic and acidic residues" evidence="1">
    <location>
        <begin position="234"/>
        <end position="249"/>
    </location>
</feature>
<dbReference type="Proteomes" id="UP001321760">
    <property type="component" value="Unassembled WGS sequence"/>
</dbReference>
<feature type="region of interest" description="Disordered" evidence="1">
    <location>
        <begin position="328"/>
        <end position="350"/>
    </location>
</feature>
<feature type="region of interest" description="Disordered" evidence="1">
    <location>
        <begin position="139"/>
        <end position="192"/>
    </location>
</feature>
<reference evidence="2" key="2">
    <citation type="submission" date="2023-05" db="EMBL/GenBank/DDBJ databases">
        <authorList>
            <consortium name="Lawrence Berkeley National Laboratory"/>
            <person name="Steindorff A."/>
            <person name="Hensen N."/>
            <person name="Bonometti L."/>
            <person name="Westerberg I."/>
            <person name="Brannstrom I.O."/>
            <person name="Guillou S."/>
            <person name="Cros-Aarteil S."/>
            <person name="Calhoun S."/>
            <person name="Haridas S."/>
            <person name="Kuo A."/>
            <person name="Mondo S."/>
            <person name="Pangilinan J."/>
            <person name="Riley R."/>
            <person name="Labutti K."/>
            <person name="Andreopoulos B."/>
            <person name="Lipzen A."/>
            <person name="Chen C."/>
            <person name="Yanf M."/>
            <person name="Daum C."/>
            <person name="Ng V."/>
            <person name="Clum A."/>
            <person name="Ohm R."/>
            <person name="Martin F."/>
            <person name="Silar P."/>
            <person name="Natvig D."/>
            <person name="Lalanne C."/>
            <person name="Gautier V."/>
            <person name="Ament-Velasquez S.L."/>
            <person name="Kruys A."/>
            <person name="Hutchinson M.I."/>
            <person name="Powell A.J."/>
            <person name="Barry K."/>
            <person name="Miller A.N."/>
            <person name="Grigoriev I.V."/>
            <person name="Debuchy R."/>
            <person name="Gladieux P."/>
            <person name="Thoren M.H."/>
            <person name="Johannesson H."/>
        </authorList>
    </citation>
    <scope>NUCLEOTIDE SEQUENCE</scope>
    <source>
        <strain evidence="2">PSN243</strain>
    </source>
</reference>
<keyword evidence="3" id="KW-1185">Reference proteome</keyword>
<protein>
    <submittedName>
        <fullName evidence="2">Uncharacterized protein</fullName>
    </submittedName>
</protein>
<feature type="region of interest" description="Disordered" evidence="1">
    <location>
        <begin position="1"/>
        <end position="33"/>
    </location>
</feature>
<evidence type="ECO:0000256" key="1">
    <source>
        <dbReference type="SAM" id="MobiDB-lite"/>
    </source>
</evidence>
<reference evidence="2" key="1">
    <citation type="journal article" date="2023" name="Mol. Phylogenet. Evol.">
        <title>Genome-scale phylogeny and comparative genomics of the fungal order Sordariales.</title>
        <authorList>
            <person name="Hensen N."/>
            <person name="Bonometti L."/>
            <person name="Westerberg I."/>
            <person name="Brannstrom I.O."/>
            <person name="Guillou S."/>
            <person name="Cros-Aarteil S."/>
            <person name="Calhoun S."/>
            <person name="Haridas S."/>
            <person name="Kuo A."/>
            <person name="Mondo S."/>
            <person name="Pangilinan J."/>
            <person name="Riley R."/>
            <person name="LaButti K."/>
            <person name="Andreopoulos B."/>
            <person name="Lipzen A."/>
            <person name="Chen C."/>
            <person name="Yan M."/>
            <person name="Daum C."/>
            <person name="Ng V."/>
            <person name="Clum A."/>
            <person name="Steindorff A."/>
            <person name="Ohm R.A."/>
            <person name="Martin F."/>
            <person name="Silar P."/>
            <person name="Natvig D.O."/>
            <person name="Lalanne C."/>
            <person name="Gautier V."/>
            <person name="Ament-Velasquez S.L."/>
            <person name="Kruys A."/>
            <person name="Hutchinson M.I."/>
            <person name="Powell A.J."/>
            <person name="Barry K."/>
            <person name="Miller A.N."/>
            <person name="Grigoriev I.V."/>
            <person name="Debuchy R."/>
            <person name="Gladieux P."/>
            <person name="Hiltunen Thoren M."/>
            <person name="Johannesson H."/>
        </authorList>
    </citation>
    <scope>NUCLEOTIDE SEQUENCE</scope>
    <source>
        <strain evidence="2">PSN243</strain>
    </source>
</reference>
<proteinExistence type="predicted"/>
<gene>
    <name evidence="2" type="ORF">QBC34DRAFT_114418</name>
</gene>
<organism evidence="2 3">
    <name type="scientific">Podospora aff. communis PSN243</name>
    <dbReference type="NCBI Taxonomy" id="3040156"/>
    <lineage>
        <taxon>Eukaryota</taxon>
        <taxon>Fungi</taxon>
        <taxon>Dikarya</taxon>
        <taxon>Ascomycota</taxon>
        <taxon>Pezizomycotina</taxon>
        <taxon>Sordariomycetes</taxon>
        <taxon>Sordariomycetidae</taxon>
        <taxon>Sordariales</taxon>
        <taxon>Podosporaceae</taxon>
        <taxon>Podospora</taxon>
    </lineage>
</organism>
<evidence type="ECO:0000313" key="3">
    <source>
        <dbReference type="Proteomes" id="UP001321760"/>
    </source>
</evidence>